<dbReference type="EMBL" id="JBHSJB010000017">
    <property type="protein sequence ID" value="MFC5055905.1"/>
    <property type="molecule type" value="Genomic_DNA"/>
</dbReference>
<organism evidence="1 2">
    <name type="scientific">Saccharothrix xinjiangensis</name>
    <dbReference type="NCBI Taxonomy" id="204798"/>
    <lineage>
        <taxon>Bacteria</taxon>
        <taxon>Bacillati</taxon>
        <taxon>Actinomycetota</taxon>
        <taxon>Actinomycetes</taxon>
        <taxon>Pseudonocardiales</taxon>
        <taxon>Pseudonocardiaceae</taxon>
        <taxon>Saccharothrix</taxon>
    </lineage>
</organism>
<keyword evidence="2" id="KW-1185">Reference proteome</keyword>
<gene>
    <name evidence="1" type="ORF">ACFPFM_19355</name>
</gene>
<protein>
    <submittedName>
        <fullName evidence="1">Uncharacterized protein</fullName>
    </submittedName>
</protein>
<reference evidence="2" key="1">
    <citation type="journal article" date="2019" name="Int. J. Syst. Evol. Microbiol.">
        <title>The Global Catalogue of Microorganisms (GCM) 10K type strain sequencing project: providing services to taxonomists for standard genome sequencing and annotation.</title>
        <authorList>
            <consortium name="The Broad Institute Genomics Platform"/>
            <consortium name="The Broad Institute Genome Sequencing Center for Infectious Disease"/>
            <person name="Wu L."/>
            <person name="Ma J."/>
        </authorList>
    </citation>
    <scope>NUCLEOTIDE SEQUENCE [LARGE SCALE GENOMIC DNA]</scope>
    <source>
        <strain evidence="2">KCTC 12848</strain>
    </source>
</reference>
<proteinExistence type="predicted"/>
<name>A0ABV9Y024_9PSEU</name>
<evidence type="ECO:0000313" key="1">
    <source>
        <dbReference type="EMBL" id="MFC5055905.1"/>
    </source>
</evidence>
<comment type="caution">
    <text evidence="1">The sequence shown here is derived from an EMBL/GenBank/DDBJ whole genome shotgun (WGS) entry which is preliminary data.</text>
</comment>
<sequence length="241" mass="25512">MDIEKIPASTAFGDLTPDLPVVDAGAQAHLTWTARMPAAVTHYAATLSWDTDLEHRSETVTTDHSYTDRPHRDTTYLLTADITDTGCITTHPALSTFVTVARPHLNVTDCTVRGAARVLGIRERQDIHQKFAPGQIAPPVTRTAGTDGLLSIILATSGPGRPSVGVTLTAPDRTCLFITTATARSGPGDSAPCLTVPVPAGATITVTDTGTASDYSLSLDWRPLGTGILTPSQQLDRSERT</sequence>
<evidence type="ECO:0000313" key="2">
    <source>
        <dbReference type="Proteomes" id="UP001595833"/>
    </source>
</evidence>
<dbReference type="Proteomes" id="UP001595833">
    <property type="component" value="Unassembled WGS sequence"/>
</dbReference>
<accession>A0ABV9Y024</accession>